<dbReference type="InterPro" id="IPR017938">
    <property type="entry name" value="Riboflavin_synthase-like_b-brl"/>
</dbReference>
<dbReference type="Pfam" id="PF00970">
    <property type="entry name" value="FAD_binding_6"/>
    <property type="match status" value="1"/>
</dbReference>
<dbReference type="GO" id="GO:0051537">
    <property type="term" value="F:2 iron, 2 sulfur cluster binding"/>
    <property type="evidence" value="ECO:0007669"/>
    <property type="project" value="UniProtKB-KW"/>
</dbReference>
<keyword evidence="2" id="KW-0001">2Fe-2S</keyword>
<reference evidence="7 8" key="1">
    <citation type="submission" date="2019-03" db="EMBL/GenBank/DDBJ databases">
        <title>Genomic Encyclopedia of Type Strains, Phase IV (KMG-IV): sequencing the most valuable type-strain genomes for metagenomic binning, comparative biology and taxonomic classification.</title>
        <authorList>
            <person name="Goeker M."/>
        </authorList>
    </citation>
    <scope>NUCLEOTIDE SEQUENCE [LARGE SCALE GENOMIC DNA]</scope>
    <source>
        <strain evidence="7 8">DSM 12121</strain>
    </source>
</reference>
<dbReference type="GO" id="GO:0016491">
    <property type="term" value="F:oxidoreductase activity"/>
    <property type="evidence" value="ECO:0007669"/>
    <property type="project" value="InterPro"/>
</dbReference>
<dbReference type="InterPro" id="IPR006058">
    <property type="entry name" value="2Fe2S_fd_BS"/>
</dbReference>
<dbReference type="Pfam" id="PF00175">
    <property type="entry name" value="NAD_binding_1"/>
    <property type="match status" value="1"/>
</dbReference>
<evidence type="ECO:0000259" key="6">
    <source>
        <dbReference type="PROSITE" id="PS51384"/>
    </source>
</evidence>
<dbReference type="CDD" id="cd00207">
    <property type="entry name" value="fer2"/>
    <property type="match status" value="1"/>
</dbReference>
<dbReference type="PRINTS" id="PR00371">
    <property type="entry name" value="FPNCR"/>
</dbReference>
<accession>A0A4R6E3P9</accession>
<protein>
    <submittedName>
        <fullName evidence="7">CDP-4-dehydro-6-deoxyglucose reductase</fullName>
    </submittedName>
</protein>
<comment type="cofactor">
    <cofactor evidence="1">
        <name>FAD</name>
        <dbReference type="ChEBI" id="CHEBI:57692"/>
    </cofactor>
</comment>
<evidence type="ECO:0000313" key="7">
    <source>
        <dbReference type="EMBL" id="TDN51458.1"/>
    </source>
</evidence>
<evidence type="ECO:0000259" key="5">
    <source>
        <dbReference type="PROSITE" id="PS51085"/>
    </source>
</evidence>
<dbReference type="CDD" id="cd06189">
    <property type="entry name" value="flavin_oxioreductase"/>
    <property type="match status" value="1"/>
</dbReference>
<dbReference type="PANTHER" id="PTHR47354">
    <property type="entry name" value="NADH OXIDOREDUCTASE HCR"/>
    <property type="match status" value="1"/>
</dbReference>
<dbReference type="Pfam" id="PF00111">
    <property type="entry name" value="Fer2"/>
    <property type="match status" value="1"/>
</dbReference>
<dbReference type="InterPro" id="IPR017927">
    <property type="entry name" value="FAD-bd_FR_type"/>
</dbReference>
<dbReference type="Gene3D" id="2.40.30.10">
    <property type="entry name" value="Translation factors"/>
    <property type="match status" value="1"/>
</dbReference>
<evidence type="ECO:0000313" key="8">
    <source>
        <dbReference type="Proteomes" id="UP000295129"/>
    </source>
</evidence>
<evidence type="ECO:0000256" key="3">
    <source>
        <dbReference type="ARBA" id="ARBA00034078"/>
    </source>
</evidence>
<proteinExistence type="predicted"/>
<keyword evidence="2" id="KW-0411">Iron-sulfur</keyword>
<evidence type="ECO:0000256" key="1">
    <source>
        <dbReference type="ARBA" id="ARBA00001974"/>
    </source>
</evidence>
<dbReference type="InterPro" id="IPR008333">
    <property type="entry name" value="Cbr1-like_FAD-bd_dom"/>
</dbReference>
<organism evidence="7 8">
    <name type="scientific">Azoarcus indigens</name>
    <dbReference type="NCBI Taxonomy" id="29545"/>
    <lineage>
        <taxon>Bacteria</taxon>
        <taxon>Pseudomonadati</taxon>
        <taxon>Pseudomonadota</taxon>
        <taxon>Betaproteobacteria</taxon>
        <taxon>Rhodocyclales</taxon>
        <taxon>Zoogloeaceae</taxon>
        <taxon>Azoarcus</taxon>
    </lineage>
</organism>
<dbReference type="PRINTS" id="PR00410">
    <property type="entry name" value="PHEHYDRXLASE"/>
</dbReference>
<dbReference type="InterPro" id="IPR050415">
    <property type="entry name" value="MRET"/>
</dbReference>
<dbReference type="SUPFAM" id="SSF52343">
    <property type="entry name" value="Ferredoxin reductase-like, C-terminal NADP-linked domain"/>
    <property type="match status" value="1"/>
</dbReference>
<comment type="cofactor">
    <cofactor evidence="3">
        <name>[2Fe-2S] cluster</name>
        <dbReference type="ChEBI" id="CHEBI:190135"/>
    </cofactor>
</comment>
<feature type="domain" description="2Fe-2S ferredoxin-type" evidence="5">
    <location>
        <begin position="73"/>
        <end position="158"/>
    </location>
</feature>
<keyword evidence="2" id="KW-0408">Iron</keyword>
<dbReference type="PROSITE" id="PS51085">
    <property type="entry name" value="2FE2S_FER_2"/>
    <property type="match status" value="1"/>
</dbReference>
<dbReference type="InterPro" id="IPR039261">
    <property type="entry name" value="FNR_nucleotide-bd"/>
</dbReference>
<evidence type="ECO:0000256" key="2">
    <source>
        <dbReference type="ARBA" id="ARBA00022714"/>
    </source>
</evidence>
<dbReference type="PROSITE" id="PS00197">
    <property type="entry name" value="2FE2S_FER_1"/>
    <property type="match status" value="1"/>
</dbReference>
<dbReference type="AlphaFoldDB" id="A0A4R6E3P9"/>
<dbReference type="Gene3D" id="3.40.50.80">
    <property type="entry name" value="Nucleotide-binding domain of ferredoxin-NADP reductase (FNR) module"/>
    <property type="match status" value="1"/>
</dbReference>
<dbReference type="PROSITE" id="PS51384">
    <property type="entry name" value="FAD_FR"/>
    <property type="match status" value="1"/>
</dbReference>
<name>A0A4R6E3P9_9RHOO</name>
<dbReference type="InterPro" id="IPR012675">
    <property type="entry name" value="Beta-grasp_dom_sf"/>
</dbReference>
<dbReference type="InterPro" id="IPR036010">
    <property type="entry name" value="2Fe-2S_ferredoxin-like_sf"/>
</dbReference>
<dbReference type="InterPro" id="IPR001709">
    <property type="entry name" value="Flavoprot_Pyr_Nucl_cyt_Rdtase"/>
</dbReference>
<dbReference type="InterPro" id="IPR001041">
    <property type="entry name" value="2Fe-2S_ferredoxin-type"/>
</dbReference>
<dbReference type="EMBL" id="SNVV01000007">
    <property type="protein sequence ID" value="TDN51458.1"/>
    <property type="molecule type" value="Genomic_DNA"/>
</dbReference>
<sequence length="403" mass="43310">MSWVVSSASALQQAAPKPELTEEPHPAVPATARQAPLCLPFHPEEAVMSPAATFPKTLNPAESPMSGGAAGSHPIELQPGGKRYAAAPGQTLLDAGLAAGLCLPYQCRTGDCGTCKARVLAGEVEHLPASYPLEKAGDCLLCRCQARGPVTLACDEVPGVAGLPLRKLAVRVTTIERPAADVAILHLQPPAGQPLEYLAGQYVDVLLRDGRRRSYSLATAPGKAEQLELHIRHLPGGAFTDHVFGRLKAREMLRLEGPFGTFYLRDSEAPMILLASGTGFAPIKALVEQARRAGLRRKAVLYWGARRREDLYHHALAQQWARELPWFRYVPVLSDANADWSGRRGLVHRAVLEDFADLSGYEVYACGAPQMVDAARRDFAAEAGLAAERFYADAFVTAAPAAA</sequence>
<gene>
    <name evidence="7" type="ORF">C7389_107193</name>
</gene>
<dbReference type="Proteomes" id="UP000295129">
    <property type="component" value="Unassembled WGS sequence"/>
</dbReference>
<comment type="caution">
    <text evidence="7">The sequence shown here is derived from an EMBL/GenBank/DDBJ whole genome shotgun (WGS) entry which is preliminary data.</text>
</comment>
<dbReference type="PANTHER" id="PTHR47354:SF5">
    <property type="entry name" value="PROTEIN RFBI"/>
    <property type="match status" value="1"/>
</dbReference>
<dbReference type="SUPFAM" id="SSF54292">
    <property type="entry name" value="2Fe-2S ferredoxin-like"/>
    <property type="match status" value="1"/>
</dbReference>
<dbReference type="SUPFAM" id="SSF63380">
    <property type="entry name" value="Riboflavin synthase domain-like"/>
    <property type="match status" value="1"/>
</dbReference>
<keyword evidence="2" id="KW-0479">Metal-binding</keyword>
<feature type="compositionally biased region" description="Low complexity" evidence="4">
    <location>
        <begin position="1"/>
        <end position="15"/>
    </location>
</feature>
<evidence type="ECO:0000256" key="4">
    <source>
        <dbReference type="SAM" id="MobiDB-lite"/>
    </source>
</evidence>
<feature type="domain" description="FAD-binding FR-type" evidence="6">
    <location>
        <begin position="165"/>
        <end position="265"/>
    </location>
</feature>
<feature type="region of interest" description="Disordered" evidence="4">
    <location>
        <begin position="1"/>
        <end position="26"/>
    </location>
</feature>
<dbReference type="Gene3D" id="3.10.20.30">
    <property type="match status" value="1"/>
</dbReference>
<dbReference type="InterPro" id="IPR001433">
    <property type="entry name" value="OxRdtase_FAD/NAD-bd"/>
</dbReference>
<keyword evidence="8" id="KW-1185">Reference proteome</keyword>